<name>Q1EHY0_9ZZZZ</name>
<dbReference type="UniPathway" id="UPA00945">
    <property type="reaction ID" value="UER00908"/>
</dbReference>
<dbReference type="Gene3D" id="3.30.700.30">
    <property type="match status" value="1"/>
</dbReference>
<reference evidence="21" key="1">
    <citation type="submission" date="2006-06" db="EMBL/GenBank/DDBJ databases">
        <title>Construction and analysis of a metagenomic library from a deep-sea sediment of east Pacific nodule Province.</title>
        <authorList>
            <person name="Xu M."/>
            <person name="Xiao X."/>
            <person name="Wang F."/>
        </authorList>
    </citation>
    <scope>NUCLEOTIDE SEQUENCE</scope>
</reference>
<protein>
    <recommendedName>
        <fullName evidence="4">propionyl-CoA carboxylase</fullName>
        <ecNumber evidence="4">6.4.1.3</ecNumber>
    </recommendedName>
</protein>
<comment type="pathway">
    <text evidence="3">Metabolic intermediate metabolism; propanoyl-CoA degradation; succinyl-CoA from propanoyl-CoA: step 1/3.</text>
</comment>
<keyword evidence="8" id="KW-0067">ATP-binding</keyword>
<dbReference type="Pfam" id="PF18140">
    <property type="entry name" value="PCC_BT"/>
    <property type="match status" value="1"/>
</dbReference>
<evidence type="ECO:0000313" key="21">
    <source>
        <dbReference type="EMBL" id="CAK32559.1"/>
    </source>
</evidence>
<keyword evidence="6" id="KW-0479">Metal-binding</keyword>
<evidence type="ECO:0000256" key="8">
    <source>
        <dbReference type="ARBA" id="ARBA00022840"/>
    </source>
</evidence>
<comment type="subcellular location">
    <subcellularLocation>
        <location evidence="2">Mitochondrion matrix</location>
    </subcellularLocation>
</comment>
<evidence type="ECO:0000256" key="15">
    <source>
        <dbReference type="ARBA" id="ARBA00023267"/>
    </source>
</evidence>
<dbReference type="InterPro" id="IPR011054">
    <property type="entry name" value="Rudment_hybrid_motif"/>
</dbReference>
<keyword evidence="9" id="KW-0460">Magnesium</keyword>
<evidence type="ECO:0000256" key="14">
    <source>
        <dbReference type="ARBA" id="ARBA00023211"/>
    </source>
</evidence>
<evidence type="ECO:0000256" key="5">
    <source>
        <dbReference type="ARBA" id="ARBA00022598"/>
    </source>
</evidence>
<evidence type="ECO:0000256" key="9">
    <source>
        <dbReference type="ARBA" id="ARBA00022842"/>
    </source>
</evidence>
<organism evidence="21">
    <name type="scientific">uncultured organism</name>
    <dbReference type="NCBI Taxonomy" id="155900"/>
    <lineage>
        <taxon>unclassified sequences</taxon>
        <taxon>environmental samples</taxon>
    </lineage>
</organism>
<keyword evidence="10" id="KW-0809">Transit peptide</keyword>
<evidence type="ECO:0000256" key="7">
    <source>
        <dbReference type="ARBA" id="ARBA00022741"/>
    </source>
</evidence>
<dbReference type="SUPFAM" id="SSF56059">
    <property type="entry name" value="Glutathione synthetase ATP-binding domain-like"/>
    <property type="match status" value="1"/>
</dbReference>
<dbReference type="SUPFAM" id="SSF51230">
    <property type="entry name" value="Single hybrid motif"/>
    <property type="match status" value="1"/>
</dbReference>
<dbReference type="PANTHER" id="PTHR18866">
    <property type="entry name" value="CARBOXYLASE:PYRUVATE/ACETYL-COA/PROPIONYL-COA CARBOXYLASE"/>
    <property type="match status" value="1"/>
</dbReference>
<dbReference type="Pfam" id="PF00364">
    <property type="entry name" value="Biotin_lipoyl"/>
    <property type="match status" value="1"/>
</dbReference>
<evidence type="ECO:0000259" key="20">
    <source>
        <dbReference type="PROSITE" id="PS50979"/>
    </source>
</evidence>
<dbReference type="InterPro" id="IPR005481">
    <property type="entry name" value="BC-like_N"/>
</dbReference>
<dbReference type="Pfam" id="PF02785">
    <property type="entry name" value="Biotin_carb_C"/>
    <property type="match status" value="1"/>
</dbReference>
<keyword evidence="15" id="KW-0092">Biotin</keyword>
<dbReference type="GO" id="GO:0046872">
    <property type="term" value="F:metal ion binding"/>
    <property type="evidence" value="ECO:0007669"/>
    <property type="project" value="UniProtKB-KW"/>
</dbReference>
<feature type="region of interest" description="Disordered" evidence="17">
    <location>
        <begin position="481"/>
        <end position="502"/>
    </location>
</feature>
<dbReference type="SUPFAM" id="SSF51246">
    <property type="entry name" value="Rudiment single hybrid motif"/>
    <property type="match status" value="1"/>
</dbReference>
<dbReference type="InterPro" id="IPR011761">
    <property type="entry name" value="ATP-grasp"/>
</dbReference>
<evidence type="ECO:0000256" key="13">
    <source>
        <dbReference type="ARBA" id="ARBA00023128"/>
    </source>
</evidence>
<evidence type="ECO:0000256" key="10">
    <source>
        <dbReference type="ARBA" id="ARBA00022946"/>
    </source>
</evidence>
<dbReference type="PROSITE" id="PS00866">
    <property type="entry name" value="CPSASE_1"/>
    <property type="match status" value="1"/>
</dbReference>
<evidence type="ECO:0000256" key="16">
    <source>
        <dbReference type="ARBA" id="ARBA00049495"/>
    </source>
</evidence>
<dbReference type="FunFam" id="2.40.50.100:FF:000003">
    <property type="entry name" value="Acetyl-CoA carboxylase biotin carboxyl carrier protein"/>
    <property type="match status" value="1"/>
</dbReference>
<keyword evidence="11" id="KW-0442">Lipid degradation</keyword>
<dbReference type="NCBIfam" id="NF006367">
    <property type="entry name" value="PRK08591.1"/>
    <property type="match status" value="1"/>
</dbReference>
<dbReference type="PROSITE" id="PS00867">
    <property type="entry name" value="CPSASE_2"/>
    <property type="match status" value="1"/>
</dbReference>
<dbReference type="Pfam" id="PF00289">
    <property type="entry name" value="Biotin_carb_N"/>
    <property type="match status" value="1"/>
</dbReference>
<dbReference type="FunFam" id="3.30.470.20:FF:000028">
    <property type="entry name" value="Methylcrotonoyl-CoA carboxylase subunit alpha, mitochondrial"/>
    <property type="match status" value="1"/>
</dbReference>
<keyword evidence="12" id="KW-0443">Lipid metabolism</keyword>
<dbReference type="GO" id="GO:0016042">
    <property type="term" value="P:lipid catabolic process"/>
    <property type="evidence" value="ECO:0007669"/>
    <property type="project" value="UniProtKB-KW"/>
</dbReference>
<comment type="catalytic activity">
    <reaction evidence="16">
        <text>propanoyl-CoA + hydrogencarbonate + ATP = (S)-methylmalonyl-CoA + ADP + phosphate + H(+)</text>
        <dbReference type="Rhea" id="RHEA:23720"/>
        <dbReference type="ChEBI" id="CHEBI:15378"/>
        <dbReference type="ChEBI" id="CHEBI:17544"/>
        <dbReference type="ChEBI" id="CHEBI:30616"/>
        <dbReference type="ChEBI" id="CHEBI:43474"/>
        <dbReference type="ChEBI" id="CHEBI:57327"/>
        <dbReference type="ChEBI" id="CHEBI:57392"/>
        <dbReference type="ChEBI" id="CHEBI:456216"/>
        <dbReference type="EC" id="6.4.1.3"/>
    </reaction>
    <physiologicalReaction direction="left-to-right" evidence="16">
        <dbReference type="Rhea" id="RHEA:23721"/>
    </physiologicalReaction>
</comment>
<evidence type="ECO:0000256" key="12">
    <source>
        <dbReference type="ARBA" id="ARBA00023098"/>
    </source>
</evidence>
<dbReference type="PROSITE" id="PS00188">
    <property type="entry name" value="BIOTIN"/>
    <property type="match status" value="1"/>
</dbReference>
<sequence>MFDKILIANRGEIACRVIRGARSLGIATVAVYSEADAAALHVELADEAVPIGPAPAAESYLAIERIVAACKATGAQGLHPGFGFLAENADFVEALEAEDIVFIGPPAGAIRAMGDKIESKRLALDAGVDTVPGHMGVIADEDEAARIAAQVGYPVMLKASAGGGGKGMRIARDEASAREGFRSARNEARASFGDERIFIEKYIEEPRHIEIQVLADAHGNMVHLGERECSIQRRHQKIIEEAPSPFLDPETRAAMGDQAIALAKAVDYRSAGTVEFIVDKNKNFYFLEMNTRIQVEHPVTEMVTGLDLVAWMIRIAAGEKLDFAQDDVTLTGWALECRVYAEDPSRDFMPSVGRLVRYREPPAGPRLRVDSGVTEGSEITVFYDPMVAKVVTHGETRDAAIEEMRAALDAFYVRGIDHNMNFLAAVIATDRFRDGRLSTDFIAEEFPGGFQKAVAPTPVRAAMIAVAAFVQRRLAARKPVADGLDEPAPRAGPVASDDWPDDRPDNWMVRIDGVAQAVKLDPVDGGYRVTGAVADCVVESDWRPGEPLFFGRIDGRPVTVQIDRRGPFLRLSHGGAEVEALVLRPRVAELAARMPAKQAPDLSRYLLSPMPGLLVKVVVAAGQEVKAGEVLAVVEAMKMENVLRAERDGVVARLHAEPGASLAVDQAILEFA</sequence>
<proteinExistence type="predicted"/>
<evidence type="ECO:0000256" key="17">
    <source>
        <dbReference type="SAM" id="MobiDB-lite"/>
    </source>
</evidence>
<dbReference type="FunFam" id="3.40.50.20:FF:000010">
    <property type="entry name" value="Propionyl-CoA carboxylase subunit alpha"/>
    <property type="match status" value="1"/>
</dbReference>
<dbReference type="PROSITE" id="PS50979">
    <property type="entry name" value="BC"/>
    <property type="match status" value="1"/>
</dbReference>
<dbReference type="InterPro" id="IPR005479">
    <property type="entry name" value="CPAse_ATP-bd"/>
</dbReference>
<dbReference type="Pfam" id="PF02786">
    <property type="entry name" value="CPSase_L_D2"/>
    <property type="match status" value="1"/>
</dbReference>
<dbReference type="PROSITE" id="PS50968">
    <property type="entry name" value="BIOTINYL_LIPOYL"/>
    <property type="match status" value="1"/>
</dbReference>
<accession>Q1EHY0</accession>
<dbReference type="SMART" id="SM00878">
    <property type="entry name" value="Biotin_carb_C"/>
    <property type="match status" value="1"/>
</dbReference>
<evidence type="ECO:0000256" key="1">
    <source>
        <dbReference type="ARBA" id="ARBA00001953"/>
    </source>
</evidence>
<dbReference type="InterPro" id="IPR001882">
    <property type="entry name" value="Biotin_BS"/>
</dbReference>
<dbReference type="InterPro" id="IPR050856">
    <property type="entry name" value="Biotin_carboxylase_complex"/>
</dbReference>
<dbReference type="InterPro" id="IPR016185">
    <property type="entry name" value="PreATP-grasp_dom_sf"/>
</dbReference>
<dbReference type="Gene3D" id="2.40.50.100">
    <property type="match status" value="1"/>
</dbReference>
<dbReference type="SUPFAM" id="SSF52440">
    <property type="entry name" value="PreATP-grasp domain"/>
    <property type="match status" value="1"/>
</dbReference>
<dbReference type="AlphaFoldDB" id="Q1EHY0"/>
<dbReference type="EMBL" id="AM270418">
    <property type="protein sequence ID" value="CAK32559.1"/>
    <property type="molecule type" value="Genomic_DNA"/>
</dbReference>
<dbReference type="CDD" id="cd06850">
    <property type="entry name" value="biotinyl_domain"/>
    <property type="match status" value="1"/>
</dbReference>
<dbReference type="PROSITE" id="PS50975">
    <property type="entry name" value="ATP_GRASP"/>
    <property type="match status" value="1"/>
</dbReference>
<dbReference type="InterPro" id="IPR011764">
    <property type="entry name" value="Biotin_carboxylation_dom"/>
</dbReference>
<dbReference type="InterPro" id="IPR000089">
    <property type="entry name" value="Biotin_lipoyl"/>
</dbReference>
<evidence type="ECO:0000256" key="2">
    <source>
        <dbReference type="ARBA" id="ARBA00004305"/>
    </source>
</evidence>
<evidence type="ECO:0000256" key="4">
    <source>
        <dbReference type="ARBA" id="ARBA00013050"/>
    </source>
</evidence>
<keyword evidence="7" id="KW-0547">Nucleotide-binding</keyword>
<dbReference type="InterPro" id="IPR005482">
    <property type="entry name" value="Biotin_COase_C"/>
</dbReference>
<dbReference type="GO" id="GO:0004658">
    <property type="term" value="F:propionyl-CoA carboxylase activity"/>
    <property type="evidence" value="ECO:0007669"/>
    <property type="project" value="UniProtKB-EC"/>
</dbReference>
<evidence type="ECO:0000259" key="19">
    <source>
        <dbReference type="PROSITE" id="PS50975"/>
    </source>
</evidence>
<gene>
    <name evidence="21" type="ORF">10D02-25</name>
</gene>
<dbReference type="GO" id="GO:0005524">
    <property type="term" value="F:ATP binding"/>
    <property type="evidence" value="ECO:0007669"/>
    <property type="project" value="UniProtKB-KW"/>
</dbReference>
<keyword evidence="14" id="KW-0464">Manganese</keyword>
<comment type="cofactor">
    <cofactor evidence="1">
        <name>biotin</name>
        <dbReference type="ChEBI" id="CHEBI:57586"/>
    </cofactor>
</comment>
<evidence type="ECO:0000256" key="3">
    <source>
        <dbReference type="ARBA" id="ARBA00005060"/>
    </source>
</evidence>
<dbReference type="FunFam" id="3.30.1490.20:FF:000003">
    <property type="entry name" value="acetyl-CoA carboxylase isoform X1"/>
    <property type="match status" value="1"/>
</dbReference>
<dbReference type="InterPro" id="IPR041265">
    <property type="entry name" value="PCC_BT"/>
</dbReference>
<keyword evidence="5" id="KW-0436">Ligase</keyword>
<evidence type="ECO:0000259" key="18">
    <source>
        <dbReference type="PROSITE" id="PS50968"/>
    </source>
</evidence>
<evidence type="ECO:0000256" key="11">
    <source>
        <dbReference type="ARBA" id="ARBA00022963"/>
    </source>
</evidence>
<feature type="domain" description="Biotin carboxylation" evidence="20">
    <location>
        <begin position="1"/>
        <end position="447"/>
    </location>
</feature>
<dbReference type="PANTHER" id="PTHR18866:SF33">
    <property type="entry name" value="METHYLCROTONOYL-COA CARBOXYLASE SUBUNIT ALPHA, MITOCHONDRIAL-RELATED"/>
    <property type="match status" value="1"/>
</dbReference>
<keyword evidence="13" id="KW-0496">Mitochondrion</keyword>
<feature type="domain" description="Lipoyl-binding" evidence="18">
    <location>
        <begin position="596"/>
        <end position="672"/>
    </location>
</feature>
<evidence type="ECO:0000256" key="6">
    <source>
        <dbReference type="ARBA" id="ARBA00022723"/>
    </source>
</evidence>
<dbReference type="Gene3D" id="3.30.470.20">
    <property type="entry name" value="ATP-grasp fold, B domain"/>
    <property type="match status" value="1"/>
</dbReference>
<dbReference type="InterPro" id="IPR011053">
    <property type="entry name" value="Single_hybrid_motif"/>
</dbReference>
<dbReference type="EC" id="6.4.1.3" evidence="4"/>
<feature type="domain" description="ATP-grasp" evidence="19">
    <location>
        <begin position="120"/>
        <end position="317"/>
    </location>
</feature>